<dbReference type="OrthoDB" id="677551at2"/>
<keyword evidence="4" id="KW-1185">Reference proteome</keyword>
<accession>A0A1A9I6Q8</accession>
<feature type="region of interest" description="Disordered" evidence="1">
    <location>
        <begin position="24"/>
        <end position="72"/>
    </location>
</feature>
<name>A0A1A9I6Q8_9BACT</name>
<organism evidence="3 4">
    <name type="scientific">Niabella ginsenosidivorans</name>
    <dbReference type="NCBI Taxonomy" id="1176587"/>
    <lineage>
        <taxon>Bacteria</taxon>
        <taxon>Pseudomonadati</taxon>
        <taxon>Bacteroidota</taxon>
        <taxon>Chitinophagia</taxon>
        <taxon>Chitinophagales</taxon>
        <taxon>Chitinophagaceae</taxon>
        <taxon>Niabella</taxon>
    </lineage>
</organism>
<dbReference type="STRING" id="1176587.A8C56_22335"/>
<feature type="chain" id="PRO_5008389958" description="C-type lysozyme inhibitor domain-containing protein" evidence="2">
    <location>
        <begin position="19"/>
        <end position="148"/>
    </location>
</feature>
<evidence type="ECO:0000256" key="2">
    <source>
        <dbReference type="SAM" id="SignalP"/>
    </source>
</evidence>
<protein>
    <recommendedName>
        <fullName evidence="5">C-type lysozyme inhibitor domain-containing protein</fullName>
    </recommendedName>
</protein>
<feature type="signal peptide" evidence="2">
    <location>
        <begin position="1"/>
        <end position="18"/>
    </location>
</feature>
<sequence>MKKINGIVLSMYALFAIAACNDSSQSGPALQDTGSANTVQEFPANWPVTGQVDSTKKNAPSPDSTGSVNKDEKKYINSKGEIITAVYHDSGDMGVAELNINGAIVKLMKGAKKDGAVTYTNGKTTWSVKEHTASLEKDNVVTDYKEEH</sequence>
<feature type="compositionally biased region" description="Polar residues" evidence="1">
    <location>
        <begin position="51"/>
        <end position="68"/>
    </location>
</feature>
<dbReference type="KEGG" id="nia:A8C56_22335"/>
<dbReference type="PROSITE" id="PS51257">
    <property type="entry name" value="PROKAR_LIPOPROTEIN"/>
    <property type="match status" value="1"/>
</dbReference>
<dbReference type="Proteomes" id="UP000077667">
    <property type="component" value="Chromosome"/>
</dbReference>
<evidence type="ECO:0008006" key="5">
    <source>
        <dbReference type="Google" id="ProtNLM"/>
    </source>
</evidence>
<evidence type="ECO:0000313" key="4">
    <source>
        <dbReference type="Proteomes" id="UP000077667"/>
    </source>
</evidence>
<feature type="compositionally biased region" description="Polar residues" evidence="1">
    <location>
        <begin position="24"/>
        <end position="40"/>
    </location>
</feature>
<dbReference type="EMBL" id="CP015772">
    <property type="protein sequence ID" value="ANH83358.1"/>
    <property type="molecule type" value="Genomic_DNA"/>
</dbReference>
<dbReference type="AlphaFoldDB" id="A0A1A9I6Q8"/>
<gene>
    <name evidence="3" type="ORF">A8C56_22335</name>
</gene>
<reference evidence="3 4" key="1">
    <citation type="submission" date="2016-05" db="EMBL/GenBank/DDBJ databases">
        <title>Niabella ginsenosidivorans BS26 whole genome sequencing.</title>
        <authorList>
            <person name="Im W.T."/>
            <person name="Siddiqi M.Z."/>
        </authorList>
    </citation>
    <scope>NUCLEOTIDE SEQUENCE [LARGE SCALE GENOMIC DNA]</scope>
    <source>
        <strain evidence="3 4">BS26</strain>
    </source>
</reference>
<keyword evidence="2" id="KW-0732">Signal</keyword>
<dbReference type="RefSeq" id="WP_067760846.1">
    <property type="nucleotide sequence ID" value="NZ_CP015772.1"/>
</dbReference>
<evidence type="ECO:0000256" key="1">
    <source>
        <dbReference type="SAM" id="MobiDB-lite"/>
    </source>
</evidence>
<proteinExistence type="predicted"/>
<evidence type="ECO:0000313" key="3">
    <source>
        <dbReference type="EMBL" id="ANH83358.1"/>
    </source>
</evidence>